<keyword evidence="1" id="KW-0067">ATP-binding</keyword>
<accession>A0ACB9SRL9</accession>
<dbReference type="EMBL" id="CM043021">
    <property type="protein sequence ID" value="KAI4457979.1"/>
    <property type="molecule type" value="Genomic_DNA"/>
</dbReference>
<name>A0ACB9SRL9_HOLOL</name>
<gene>
    <name evidence="1" type="ORF">MML48_7g00010856</name>
</gene>
<proteinExistence type="predicted"/>
<comment type="caution">
    <text evidence="1">The sequence shown here is derived from an EMBL/GenBank/DDBJ whole genome shotgun (WGS) entry which is preliminary data.</text>
</comment>
<dbReference type="Proteomes" id="UP001056778">
    <property type="component" value="Chromosome 7"/>
</dbReference>
<evidence type="ECO:0000313" key="2">
    <source>
        <dbReference type="Proteomes" id="UP001056778"/>
    </source>
</evidence>
<protein>
    <submittedName>
        <fullName evidence="1">Atp-binding cassette transporter subfamily a abca</fullName>
    </submittedName>
</protein>
<reference evidence="1" key="1">
    <citation type="submission" date="2022-04" db="EMBL/GenBank/DDBJ databases">
        <title>Chromosome-scale genome assembly of Holotrichia oblita Faldermann.</title>
        <authorList>
            <person name="Rongchong L."/>
        </authorList>
    </citation>
    <scope>NUCLEOTIDE SEQUENCE</scope>
    <source>
        <strain evidence="1">81SQS9</strain>
    </source>
</reference>
<keyword evidence="2" id="KW-1185">Reference proteome</keyword>
<organism evidence="1 2">
    <name type="scientific">Holotrichia oblita</name>
    <name type="common">Chafer beetle</name>
    <dbReference type="NCBI Taxonomy" id="644536"/>
    <lineage>
        <taxon>Eukaryota</taxon>
        <taxon>Metazoa</taxon>
        <taxon>Ecdysozoa</taxon>
        <taxon>Arthropoda</taxon>
        <taxon>Hexapoda</taxon>
        <taxon>Insecta</taxon>
        <taxon>Pterygota</taxon>
        <taxon>Neoptera</taxon>
        <taxon>Endopterygota</taxon>
        <taxon>Coleoptera</taxon>
        <taxon>Polyphaga</taxon>
        <taxon>Scarabaeiformia</taxon>
        <taxon>Scarabaeidae</taxon>
        <taxon>Melolonthinae</taxon>
        <taxon>Holotrichia</taxon>
    </lineage>
</organism>
<evidence type="ECO:0000313" key="1">
    <source>
        <dbReference type="EMBL" id="KAI4457979.1"/>
    </source>
</evidence>
<keyword evidence="1" id="KW-0547">Nucleotide-binding</keyword>
<sequence>MGQNWDKFLLLTWKNWLLQWRHPIQTSIEILAPVLFAALLVLVRGLVTPEEEPQRLFDPFQLDSFTPIPFLFNRVAWSPCNNSAIDTVMKNVAAQFNFATNSCYNDSQALENALWDNMNTVTLAGVQFSDSLAGRTDLDENLEVIIRFPSELRNTSSSVVSQWRTNLIFPLYQVPGPREPELNNGAQPGYFGEGFLTLQYYISREFIKYHVNNESFEMPTLTMQRFPYPTWMDDPMLALLQSFIGLMFMLSFVYPCINTVKVITTEKEKQLKVGYVKLQDFTMFYANTATTIAGLAWFLSYSIWVFLQTQYSTLSLAQKMLICLASNSAMAFGFQMAIMWEGTSEDEPQQMNLESDEYEKEPTNYNIGIQINKLTKVFSGKKVAVRSVSFNMFENQITVLLGHNGAGKTTTMSMLTGMLTPTEGTAIVNGYDIRTNMSQVRDSLGLCPQHNILFDDLTVAEHLRFFSKLKGLNKKETDEEINTYVELLQLVPKRNARSKTLSGGMKRKLSVAIAMCGRSKIVMLDEPTAGMDPAARRALWDMIVKQKKDRTILLSTHFMDEADLLGDRIAIMAGGQLQCCGSSFFLKKKYGAGYHLIMDKKQDCVVSQVTDLLRAYIPNIKVATNIGSELTYILAEDQASVFEKMLNDIENRSTSLGINSYGISLTTMEEVFMKVGADHGQEEINNGEVINNGNMVKNGQLTNYHETDTDSAASANSSENSRINIASTGFVSGYNLWRNQFAAMVMKKFRVTQRNWILVLIQNIIPIAFIVITMIVSRMMNIGIELPSISASLDPFTDPITAITRDSETNPYYLKYLNILGRENREIRNFSTESMTDSMLTQTAQYTARVRMRYIIGASFFGNNIISWFNNEPYHSPPIALQYSMNAILQSHTTDNHSIQFFNYPLPFSTDTRITQMNTGQTMGFQIAFNMAFCMAFVTPFYVLFYVRERVIKSKHQQFVSGAKVSAYWLANMLWDFTTFLLTIICTIITLVCFQEDGFSTASDLGAALYMVVQALGMESLELGDVADILHWIFSVSPHYSLAVAFTNMSNLDTLMRLCDTISQATGVYPACEIVDLCCFEENYFHFNNIGGSLIYMGGIAIIAFCLLFLVEYRIFDRLIYSCKKNISNVPTTEDTDDSDVLEEKRRVRTGEIQPGDYEVVLKDLTKQYSNFFAVNQLCLGIKGYECFGLLGVNGAGKTTTFKMMTGDVVMSHGNGWIRNFNMQTQMKQVQKNVGYCPQFDALLDDLTGKETLIMYCLLRGLPFMECKYIAMQLAKEFDFYRHLDKQVKAYSGGNKRKLSSAIALIGDPAIVFLDEPTAGMDPSTKRNLWNTLCRIRDSGKCLVLTSHSMEECEALCTRLAIMVNGAFKCLGSTQHLKNKFSEGYMLTVKVKKSGGYLFNDENIAPIERYIQTHFPSAILKENHQELLTYFIPDTSLPWSKMFGIMERGKREIDNLEDYSLGQSSLEQFNMRIDNFFNIKRYAFIGCVLRRLFAFNFLITGKTYHLLVKQIFCIHSYSVPIKSITSYTYFKSEGQC</sequence>